<keyword evidence="6" id="KW-1017">Isopeptide bond</keyword>
<dbReference type="InterPro" id="IPR055486">
    <property type="entry name" value="CUL7/CUL9_N"/>
</dbReference>
<keyword evidence="17" id="KW-0539">Nucleus</keyword>
<dbReference type="FunFam" id="3.40.1810.10:FF:000002">
    <property type="entry name" value="Serum response factor b"/>
    <property type="match status" value="1"/>
</dbReference>
<evidence type="ECO:0000259" key="25">
    <source>
        <dbReference type="PROSITE" id="PS50089"/>
    </source>
</evidence>
<dbReference type="PROSITE" id="PS00518">
    <property type="entry name" value="ZF_RING_1"/>
    <property type="match status" value="1"/>
</dbReference>
<dbReference type="InterPro" id="IPR002867">
    <property type="entry name" value="IBR_dom"/>
</dbReference>
<name>A0ABC9WQ79_GRUJA</name>
<evidence type="ECO:0000259" key="24">
    <source>
        <dbReference type="PROSITE" id="PS50069"/>
    </source>
</evidence>
<evidence type="ECO:0000256" key="16">
    <source>
        <dbReference type="ARBA" id="ARBA00023163"/>
    </source>
</evidence>
<dbReference type="InterPro" id="IPR017907">
    <property type="entry name" value="Znf_RING_CS"/>
</dbReference>
<evidence type="ECO:0000259" key="27">
    <source>
        <dbReference type="PROSITE" id="PS51873"/>
    </source>
</evidence>
<dbReference type="InterPro" id="IPR047560">
    <property type="entry name" value="Rcat_RBR_CUL9"/>
</dbReference>
<evidence type="ECO:0000256" key="5">
    <source>
        <dbReference type="ARBA" id="ARBA00022490"/>
    </source>
</evidence>
<feature type="region of interest" description="Disordered" evidence="22">
    <location>
        <begin position="334"/>
        <end position="360"/>
    </location>
</feature>
<dbReference type="SUPFAM" id="SSF48371">
    <property type="entry name" value="ARM repeat"/>
    <property type="match status" value="1"/>
</dbReference>
<feature type="region of interest" description="Disordered" evidence="22">
    <location>
        <begin position="1949"/>
        <end position="1972"/>
    </location>
</feature>
<dbReference type="SUPFAM" id="SSF63748">
    <property type="entry name" value="Tudor/PWWP/MBT"/>
    <property type="match status" value="1"/>
</dbReference>
<dbReference type="GO" id="GO:0060379">
    <property type="term" value="P:cardiac muscle cell myoblast differentiation"/>
    <property type="evidence" value="ECO:0007669"/>
    <property type="project" value="UniProtKB-ARBA"/>
</dbReference>
<dbReference type="GO" id="GO:0005634">
    <property type="term" value="C:nucleus"/>
    <property type="evidence" value="ECO:0007669"/>
    <property type="project" value="UniProtKB-SubCell"/>
</dbReference>
<feature type="compositionally biased region" description="Acidic residues" evidence="22">
    <location>
        <begin position="2987"/>
        <end position="3034"/>
    </location>
</feature>
<feature type="domain" description="RING-type" evidence="25">
    <location>
        <begin position="2745"/>
        <end position="2788"/>
    </location>
</feature>
<evidence type="ECO:0000256" key="14">
    <source>
        <dbReference type="ARBA" id="ARBA00023015"/>
    </source>
</evidence>
<feature type="domain" description="RING-type" evidence="27">
    <location>
        <begin position="2575"/>
        <end position="2792"/>
    </location>
</feature>
<dbReference type="InterPro" id="IPR016024">
    <property type="entry name" value="ARM-type_fold"/>
</dbReference>
<evidence type="ECO:0000256" key="9">
    <source>
        <dbReference type="ARBA" id="ARBA00022737"/>
    </source>
</evidence>
<evidence type="ECO:0000256" key="13">
    <source>
        <dbReference type="ARBA" id="ARBA00022843"/>
    </source>
</evidence>
<dbReference type="InterPro" id="IPR016158">
    <property type="entry name" value="Cullin_homology"/>
</dbReference>
<dbReference type="SUPFAM" id="SSF75632">
    <property type="entry name" value="Cullin homology domain"/>
    <property type="match status" value="1"/>
</dbReference>
<dbReference type="InterPro" id="IPR056405">
    <property type="entry name" value="ARM_CUL7_CUL9"/>
</dbReference>
<keyword evidence="7" id="KW-0808">Transferase</keyword>
<evidence type="ECO:0000256" key="11">
    <source>
        <dbReference type="ARBA" id="ARBA00022786"/>
    </source>
</evidence>
<dbReference type="Gene3D" id="3.40.1810.10">
    <property type="entry name" value="Transcription factor, MADS-box"/>
    <property type="match status" value="1"/>
</dbReference>
<dbReference type="InterPro" id="IPR004939">
    <property type="entry name" value="APC_su10/DOC_dom"/>
</dbReference>
<feature type="domain" description="DOC" evidence="26">
    <location>
        <begin position="1659"/>
        <end position="1838"/>
    </location>
</feature>
<feature type="compositionally biased region" description="Gly residues" evidence="22">
    <location>
        <begin position="31"/>
        <end position="42"/>
    </location>
</feature>
<dbReference type="InterPro" id="IPR036388">
    <property type="entry name" value="WH-like_DNA-bd_sf"/>
</dbReference>
<feature type="domain" description="MADS-box" evidence="23">
    <location>
        <begin position="114"/>
        <end position="174"/>
    </location>
</feature>
<dbReference type="SMART" id="SM01337">
    <property type="entry name" value="APC10"/>
    <property type="match status" value="1"/>
</dbReference>
<comment type="similarity">
    <text evidence="4">Belongs to the RBR family. Ariadne subfamily.</text>
</comment>
<evidence type="ECO:0000256" key="10">
    <source>
        <dbReference type="ARBA" id="ARBA00022771"/>
    </source>
</evidence>
<keyword evidence="16" id="KW-0804">Transcription</keyword>
<dbReference type="Gene3D" id="1.10.10.10">
    <property type="entry name" value="Winged helix-like DNA-binding domain superfamily/Winged helix DNA-binding domain"/>
    <property type="match status" value="1"/>
</dbReference>
<dbReference type="SUPFAM" id="SSF57850">
    <property type="entry name" value="RING/U-box"/>
    <property type="match status" value="2"/>
</dbReference>
<dbReference type="SUPFAM" id="SSF49785">
    <property type="entry name" value="Galactose-binding domain-like"/>
    <property type="match status" value="1"/>
</dbReference>
<keyword evidence="14" id="KW-0805">Transcription regulation</keyword>
<keyword evidence="5" id="KW-0963">Cytoplasm</keyword>
<dbReference type="InterPro" id="IPR036390">
    <property type="entry name" value="WH_DNA-bd_sf"/>
</dbReference>
<dbReference type="GO" id="GO:0042060">
    <property type="term" value="P:wound healing"/>
    <property type="evidence" value="ECO:0007669"/>
    <property type="project" value="UniProtKB-ARBA"/>
</dbReference>
<dbReference type="Pfam" id="PF21235">
    <property type="entry name" value="UBA_ARI1"/>
    <property type="match status" value="1"/>
</dbReference>
<dbReference type="CDD" id="cd16624">
    <property type="entry name" value="RING-HC_RBR_CUL9"/>
    <property type="match status" value="1"/>
</dbReference>
<evidence type="ECO:0000256" key="15">
    <source>
        <dbReference type="ARBA" id="ARBA00023125"/>
    </source>
</evidence>
<feature type="compositionally biased region" description="Low complexity" evidence="22">
    <location>
        <begin position="248"/>
        <end position="261"/>
    </location>
</feature>
<dbReference type="EMBL" id="BAAFJT010000003">
    <property type="protein sequence ID" value="GAB0187615.1"/>
    <property type="molecule type" value="Genomic_DNA"/>
</dbReference>
<evidence type="ECO:0000313" key="29">
    <source>
        <dbReference type="Proteomes" id="UP001623348"/>
    </source>
</evidence>
<dbReference type="Pfam" id="PF11515">
    <property type="entry name" value="Cul7"/>
    <property type="match status" value="1"/>
</dbReference>
<evidence type="ECO:0000313" key="28">
    <source>
        <dbReference type="EMBL" id="GAB0187615.1"/>
    </source>
</evidence>
<dbReference type="Pfam" id="PF01485">
    <property type="entry name" value="IBR"/>
    <property type="match status" value="1"/>
</dbReference>
<feature type="compositionally biased region" description="Low complexity" evidence="22">
    <location>
        <begin position="11"/>
        <end position="30"/>
    </location>
</feature>
<dbReference type="SMART" id="SM00432">
    <property type="entry name" value="MADS"/>
    <property type="match status" value="1"/>
</dbReference>
<keyword evidence="12" id="KW-0862">Zinc</keyword>
<dbReference type="InterPro" id="IPR047561">
    <property type="entry name" value="BRcat_RBR_CUL9"/>
</dbReference>
<dbReference type="Gene3D" id="3.30.40.10">
    <property type="entry name" value="Zinc/RING finger domain, C3HC4 (zinc finger)"/>
    <property type="match status" value="1"/>
</dbReference>
<dbReference type="Pfam" id="PF22191">
    <property type="entry name" value="IBR_1"/>
    <property type="match status" value="1"/>
</dbReference>
<dbReference type="GO" id="GO:0016740">
    <property type="term" value="F:transferase activity"/>
    <property type="evidence" value="ECO:0007669"/>
    <property type="project" value="UniProtKB-KW"/>
</dbReference>
<dbReference type="SUPFAM" id="SSF46785">
    <property type="entry name" value="Winged helix' DNA-binding domain"/>
    <property type="match status" value="1"/>
</dbReference>
<comment type="subcellular location">
    <subcellularLocation>
        <location evidence="2">Cytoplasm</location>
    </subcellularLocation>
    <subcellularLocation>
        <location evidence="1">Nucleus</location>
    </subcellularLocation>
</comment>
<feature type="region of interest" description="Disordered" evidence="22">
    <location>
        <begin position="2959"/>
        <end position="3034"/>
    </location>
</feature>
<feature type="coiled-coil region" evidence="21">
    <location>
        <begin position="2874"/>
        <end position="2912"/>
    </location>
</feature>
<dbReference type="Gene3D" id="3.30.230.130">
    <property type="entry name" value="Cullin, Chain C, Domain 2"/>
    <property type="match status" value="1"/>
</dbReference>
<accession>A0ABC9WQ79</accession>
<dbReference type="InterPro" id="IPR059120">
    <property type="entry name" value="Cullin-like_AB"/>
</dbReference>
<dbReference type="InterPro" id="IPR014722">
    <property type="entry name" value="Rib_uL2_dom2"/>
</dbReference>
<dbReference type="InterPro" id="IPR036879">
    <property type="entry name" value="TF_MADSbox_sf"/>
</dbReference>
<dbReference type="InterPro" id="IPR047562">
    <property type="entry name" value="RING-HC_RBR_CUL9"/>
</dbReference>
<dbReference type="Pfam" id="PF23168">
    <property type="entry name" value="CUL7_CUL9_N"/>
    <property type="match status" value="1"/>
</dbReference>
<dbReference type="PROSITE" id="PS50089">
    <property type="entry name" value="ZF_RING_2"/>
    <property type="match status" value="1"/>
</dbReference>
<evidence type="ECO:0000256" key="20">
    <source>
        <dbReference type="PROSITE-ProRule" id="PRU00330"/>
    </source>
</evidence>
<evidence type="ECO:0000256" key="6">
    <source>
        <dbReference type="ARBA" id="ARBA00022499"/>
    </source>
</evidence>
<evidence type="ECO:0000256" key="18">
    <source>
        <dbReference type="ARBA" id="ARBA00072990"/>
    </source>
</evidence>
<keyword evidence="29" id="KW-1185">Reference proteome</keyword>
<feature type="domain" description="Cullin family profile" evidence="24">
    <location>
        <begin position="2061"/>
        <end position="2314"/>
    </location>
</feature>
<feature type="region of interest" description="Disordered" evidence="22">
    <location>
        <begin position="1108"/>
        <end position="1132"/>
    </location>
</feature>
<dbReference type="PANTHER" id="PTHR22771">
    <property type="entry name" value="CULLIN AND GALACTOSE-BINDING DOMAIN-CONTAINING"/>
    <property type="match status" value="1"/>
</dbReference>
<evidence type="ECO:0000256" key="1">
    <source>
        <dbReference type="ARBA" id="ARBA00004123"/>
    </source>
</evidence>
<dbReference type="GO" id="GO:0008270">
    <property type="term" value="F:zinc ion binding"/>
    <property type="evidence" value="ECO:0007669"/>
    <property type="project" value="UniProtKB-KW"/>
</dbReference>
<dbReference type="InterPro" id="IPR001841">
    <property type="entry name" value="Znf_RING"/>
</dbReference>
<dbReference type="Gene3D" id="2.30.30.30">
    <property type="match status" value="1"/>
</dbReference>
<evidence type="ECO:0000259" key="26">
    <source>
        <dbReference type="PROSITE" id="PS51284"/>
    </source>
</evidence>
<dbReference type="CDD" id="cd20359">
    <property type="entry name" value="Rcat_RBR_CUL9"/>
    <property type="match status" value="1"/>
</dbReference>
<dbReference type="Proteomes" id="UP001623348">
    <property type="component" value="Unassembled WGS sequence"/>
</dbReference>
<dbReference type="SUPFAM" id="SSF55455">
    <property type="entry name" value="SRF-like"/>
    <property type="match status" value="1"/>
</dbReference>
<evidence type="ECO:0000256" key="22">
    <source>
        <dbReference type="SAM" id="MobiDB-lite"/>
    </source>
</evidence>
<dbReference type="Pfam" id="PF26557">
    <property type="entry name" value="Cullin_AB"/>
    <property type="match status" value="1"/>
</dbReference>
<gene>
    <name evidence="28" type="ORF">GRJ2_001226800</name>
</gene>
<evidence type="ECO:0000256" key="2">
    <source>
        <dbReference type="ARBA" id="ARBA00004496"/>
    </source>
</evidence>
<dbReference type="PRINTS" id="PR00404">
    <property type="entry name" value="MADSDOMAIN"/>
</dbReference>
<dbReference type="GO" id="GO:0005737">
    <property type="term" value="C:cytoplasm"/>
    <property type="evidence" value="ECO:0007669"/>
    <property type="project" value="UniProtKB-SubCell"/>
</dbReference>
<dbReference type="PANTHER" id="PTHR22771:SF4">
    <property type="entry name" value="CULLIN 7-RELATED"/>
    <property type="match status" value="1"/>
</dbReference>
<feature type="compositionally biased region" description="Basic and acidic residues" evidence="22">
    <location>
        <begin position="1956"/>
        <end position="1972"/>
    </location>
</feature>
<dbReference type="GO" id="GO:1902895">
    <property type="term" value="P:positive regulation of miRNA transcription"/>
    <property type="evidence" value="ECO:0007669"/>
    <property type="project" value="UniProtKB-ARBA"/>
</dbReference>
<dbReference type="PROSITE" id="PS51284">
    <property type="entry name" value="DOC"/>
    <property type="match status" value="1"/>
</dbReference>
<dbReference type="Gene3D" id="1.20.120.1750">
    <property type="match status" value="1"/>
</dbReference>
<dbReference type="Pfam" id="PF00319">
    <property type="entry name" value="SRF-TF"/>
    <property type="match status" value="1"/>
</dbReference>
<protein>
    <recommendedName>
        <fullName evidence="18">Serum response factor</fullName>
    </recommendedName>
</protein>
<dbReference type="InterPro" id="IPR044066">
    <property type="entry name" value="TRIAD_supradom"/>
</dbReference>
<dbReference type="CDD" id="cd00266">
    <property type="entry name" value="MADS_SRF_like"/>
    <property type="match status" value="1"/>
</dbReference>
<evidence type="ECO:0000256" key="4">
    <source>
        <dbReference type="ARBA" id="ARBA00005884"/>
    </source>
</evidence>
<keyword evidence="15" id="KW-0238">DNA-binding</keyword>
<dbReference type="PROSITE" id="PS51873">
    <property type="entry name" value="TRIAD"/>
    <property type="match status" value="1"/>
</dbReference>
<keyword evidence="9" id="KW-0677">Repeat</keyword>
<reference evidence="28 29" key="1">
    <citation type="submission" date="2024-06" db="EMBL/GenBank/DDBJ databases">
        <title>The draft genome of Grus japonensis, version 3.</title>
        <authorList>
            <person name="Nabeshima K."/>
            <person name="Suzuki S."/>
            <person name="Onuma M."/>
        </authorList>
    </citation>
    <scope>NUCLEOTIDE SEQUENCE [LARGE SCALE GENOMIC DNA]</scope>
    <source>
        <strain evidence="28 29">451A</strain>
    </source>
</reference>
<dbReference type="PROSITE" id="PS00350">
    <property type="entry name" value="MADS_BOX_1"/>
    <property type="match status" value="1"/>
</dbReference>
<dbReference type="InterPro" id="IPR013083">
    <property type="entry name" value="Znf_RING/FYVE/PHD"/>
</dbReference>
<feature type="region of interest" description="Disordered" evidence="22">
    <location>
        <begin position="247"/>
        <end position="266"/>
    </location>
</feature>
<dbReference type="InterPro" id="IPR002100">
    <property type="entry name" value="TF_MADSbox"/>
</dbReference>
<dbReference type="Pfam" id="PF24742">
    <property type="entry name" value="ARM_CUL7_CUL9"/>
    <property type="match status" value="1"/>
</dbReference>
<dbReference type="GO" id="GO:0002042">
    <property type="term" value="P:cell migration involved in sprouting angiogenesis"/>
    <property type="evidence" value="ECO:0007669"/>
    <property type="project" value="UniProtKB-ARBA"/>
</dbReference>
<dbReference type="PROSITE" id="PS50066">
    <property type="entry name" value="MADS_BOX_2"/>
    <property type="match status" value="1"/>
</dbReference>
<dbReference type="SMART" id="SM00884">
    <property type="entry name" value="Cullin_Nedd8"/>
    <property type="match status" value="1"/>
</dbReference>
<dbReference type="InterPro" id="IPR033897">
    <property type="entry name" value="SRF-like_MADS-box"/>
</dbReference>
<evidence type="ECO:0000256" key="17">
    <source>
        <dbReference type="ARBA" id="ARBA00023242"/>
    </source>
</evidence>
<feature type="compositionally biased region" description="Acidic residues" evidence="22">
    <location>
        <begin position="56"/>
        <end position="66"/>
    </location>
</feature>
<dbReference type="PROSITE" id="PS50069">
    <property type="entry name" value="CULLIN_2"/>
    <property type="match status" value="1"/>
</dbReference>
<dbReference type="InterPro" id="IPR019559">
    <property type="entry name" value="Cullin_neddylation_domain"/>
</dbReference>
<sequence length="3034" mass="332859">MLPSQAGAGNGAAAALARGSGLGRSPVPRGANGGGAAAGPPGGRLEREALYSGSEGDSESAEEEELGGERRGVKRGLAEAAAAGPAAGAAAAAYSGGGGGGGAVSGAKPGKKTRGRVKIKMEFIDNKLRRYTTFSKRKTGIMKKAYELSTLTGTQVLLLVASETGHVYTFATRKLQPMITSETGKALIQTCLNSPDSPPRSDPTTDQRMSATGFEETDLTYQVSESDSSGETKDALKPAFTVTNLPGTTSTIQTAPTTSTSMQVSSGPSFPITNYLAPVSASISPNAVTSANGTVLKTTGASAVTSGGLMPIPTGFTLMSGGTMAQQVPVQAIQVHQAPQQTSPSSDSSTDLTQTSSSGTVTLPATIMTSSVPTTVGGHMMYPSPHAVMYAPTSGLADGGLAVLNAFSQAPSAMQVSHGQVQDQGGVPQVFLTAPSGTVQIPVSAVQLHQMAVIGQQSSSGSSLTELQRAWSARPRVPGTRKRGAAAAALRDCKKIPSWLAANSKAGIIEDIFPVMVNERHNGNLLVHLGPKLQAYPEELLRQRRGHDGQPEYLIQWSVVSLEERAVGGSSVSSAEIKPENISMWMSAEEVCASCPALLGKRKPEGQWVKEEKAASPFAADVPLDEASLLEMKADVRSLVQRAGRQMSETGAPESSILNTIHVLSAYASIGSLAGAFKETGALDLLMKMLCHKEKQVRRSAGKMLRALASHDAGSRAYVLLSLSQQDGIEQHMDFDGRYTLLELFAEMMSSEEHCMSFEGIHLPQIPGKLLFVLVKRYLRVTSLMDKLSSGMEQGGEQQDCTVPKLLTEERSRVKQEFEFSMAMANLILELVHVMGWDHSHEPELLPQQELRPCTTHSIFRPKTPACTAAQMPVLTSNHGPHKKQGRAFLTPSDFKDRSGYVEYLQANLVRGMKVRLLEDCGDVRAGEEGEFLHSTNSMHTVQVLWQSTGRTYWMRWHMLEIIGFGDQWEDPTAQEKEYSLLESFNLGTVAQPFFCKPFGGLYSLPYLGEQPTKAAEALSRAEWWELLFFVKKLEAEEQKEITSLIQQDQGEQLSEVDEEALIQLSVPVKLAQKVLRVLEKRCHGSAQRDLRGSHVYAKYFLGRGAEQDGGGSTVVSSESADCRSTGPEATTAKAEEEDLSAATVLPHTPAAAVKSDSQLFGELLEREGLFFPEVTEEQMKVLGSCKGVNERGSLAKIATVVDVIQSSSSEVGLRLAGLRHITKILAEEPEPEQQVGKAQGRLGTRSVGEKLVKVAVELLSTEVAEKALVVVTLRLLAVLTAKYDWRVPFATEGGVRAVLACMQQHPSSALVQQAGLAALKVLVGAVADEPGGAGGKPLPLNHADAQMMREIFASIGSASSQGSASLLSAIPAAISTMQRVPGGSSGVQNGLLVVNMLIDSHRGLAEQLSSCDLPTVLQSCWWDGHSTGCPHAMLALSAINRLAEHRLPLGQETAGREVPLDLRDVRMLLGGLGDGILSKDVVVALERQLYSEGPVTSGEVAQLLQDRRCFRLLLRSFELLGVEKAVSLNMLRILNKFLDAYQEDVLPWHECVEPCLSSLSAHSSDREVVQEVVGFLHRLATASKDCAVVMCRVGAREALSKGLDKHGTAPSLAPALLDLVIDCEKYASLYKKLTTSILAGCIQLVLGQIEEHRRSHQPISIPFFDVFLRNLCRGSSVEVKEDKCWEKVQVSSNPHRASRLTDRNPKTYWESNGSTGSHFITVHMQCGVVVREMSMLVASEDSSYMPARVVVLGGDSPATVRTELNAVTILPSDSRVILLENMTRFWPVIQIRVKRCQQGGIDTRVRGIEVLGPKPTFWPIFKEQLCRRTFLSCTARARAWCQEICQDRGQLLQLFGRLNRALQHEQSFADRFLPDDEAAWALGRTCWEALVNPLVQSITSPDPHGVSPLAWLLSEYLESMELPRRATSRGAVFGSRVRRLTQLLVHVDPGGPEPEEARAAGGKEGKTKEVPARAAKAVVEKSSSLWGISQCWRHVVQQQVQRFLEAAGQAPDLVERYCGLYQRLRGATEELFGQQASFVLALGQGFAGALLQLSFLTTLHVSEQFARYLDGQIQELHGAAGSAGPLQRLQQILEPFVVFSGLELAHTFEHFYRHYLGDRLLAQGPSWLEGAIVEEIGLCFPSRFPQGMLSNLAESEELQQQFYLFQLQEQDKRLLELDTGLDEALGTASEAAVPEVKVLTLSPRCWPISPFCYMDEPGRFFSASLSSPLHEFADFCQRSQSQLVWECTKPRRLQWTWLGHAELQFGDCVLHVSTLQMYILLCFNSAEEVAVEALLQATGLPADLVHHALTPLTHGEGILVWSCTPGAPGVLRLNQAALAHASGRRLRLLPRQRYLRAERAEVSALERKRNILCCLITRILKVEKQLHIDNLVFRVIDACQKGELGPGLQFLSFCCHSVDVLSCVLHLLNQGYLRRQEERPHVLEYISAEPTTPLGGQAQMVFQSRPPKASPDEDSIDCLYWLNPGIGRSEEFLMAMLQVPMGHTLSPEEAKLLMNQTVQQVQDTLSIPADVARHLLMHCRWNVDFLIQCYVENRETLLISSGLQVQDAQPPPSPGTHCPVCVNQLCPTEKPPTLCCMHYCCKPCWSEYLTTRIEQNMVVNCTCPISECRAQPTTAFICSIVSSEEIIAKYEKALLRGYVECCSNLTWCTNPQGCDQILLKDGLGYGAACSKCSWISCFNCNFPEAHYPASCSHMSQWVDDDGYYEGMTSEAQSKHLAKLISKHCPSCQAQIEKNEGCLHMTCAKCNHGFCWRCLKPWRPTHKDYYNCSALVSKAAWQEKRFQDYNERCTFHHHAREFAMSLRNRVSSLNEMPKIRTLTFVLDACKVLEQARKVLAYSCVYSYYNQDTESMDIVEQQTESLEMHTNALQILLEETLLQYQDLASSLQLLKAEHFSAGLELVHQIKERLFAILWHSTQDFHVGLWTLADPGQRKVKLSNVPTSAPACTGPKRSILCDSPNTDEVGKEVEDEEYEPQWQEDYDDDDDDLDEDNFLFDDESDNLDCDSYFDDDDAYD</sequence>
<dbReference type="InterPro" id="IPR021097">
    <property type="entry name" value="CPH_domain"/>
</dbReference>
<organism evidence="28 29">
    <name type="scientific">Grus japonensis</name>
    <name type="common">Japanese crane</name>
    <name type="synonym">Red-crowned crane</name>
    <dbReference type="NCBI Taxonomy" id="30415"/>
    <lineage>
        <taxon>Eukaryota</taxon>
        <taxon>Metazoa</taxon>
        <taxon>Chordata</taxon>
        <taxon>Craniata</taxon>
        <taxon>Vertebrata</taxon>
        <taxon>Euteleostomi</taxon>
        <taxon>Archelosauria</taxon>
        <taxon>Archosauria</taxon>
        <taxon>Dinosauria</taxon>
        <taxon>Saurischia</taxon>
        <taxon>Theropoda</taxon>
        <taxon>Coelurosauria</taxon>
        <taxon>Aves</taxon>
        <taxon>Neognathae</taxon>
        <taxon>Neoaves</taxon>
        <taxon>Gruiformes</taxon>
        <taxon>Gruidae</taxon>
        <taxon>Grus</taxon>
    </lineage>
</organism>
<comment type="caution">
    <text evidence="28">The sequence shown here is derived from an EMBL/GenBank/DDBJ whole genome shotgun (WGS) entry which is preliminary data.</text>
</comment>
<dbReference type="SMART" id="SM00647">
    <property type="entry name" value="IBR"/>
    <property type="match status" value="2"/>
</dbReference>
<evidence type="ECO:0000256" key="7">
    <source>
        <dbReference type="ARBA" id="ARBA00022679"/>
    </source>
</evidence>
<keyword evidence="13" id="KW-0832">Ubl conjugation</keyword>
<evidence type="ECO:0000256" key="3">
    <source>
        <dbReference type="ARBA" id="ARBA00004906"/>
    </source>
</evidence>
<feature type="region of interest" description="Disordered" evidence="22">
    <location>
        <begin position="1"/>
        <end position="71"/>
    </location>
</feature>
<dbReference type="Pfam" id="PF03256">
    <property type="entry name" value="ANAPC10"/>
    <property type="match status" value="1"/>
</dbReference>
<evidence type="ECO:0000256" key="12">
    <source>
        <dbReference type="ARBA" id="ARBA00022833"/>
    </source>
</evidence>
<dbReference type="Gene3D" id="2.60.120.260">
    <property type="entry name" value="Galactose-binding domain-like"/>
    <property type="match status" value="1"/>
</dbReference>
<dbReference type="CDD" id="cd20347">
    <property type="entry name" value="BRcat_RBR_CUL9"/>
    <property type="match status" value="1"/>
</dbReference>
<dbReference type="InterPro" id="IPR045093">
    <property type="entry name" value="Cullin"/>
</dbReference>
<evidence type="ECO:0000259" key="23">
    <source>
        <dbReference type="PROSITE" id="PS50066"/>
    </source>
</evidence>
<keyword evidence="8" id="KW-0479">Metal-binding</keyword>
<dbReference type="InterPro" id="IPR008979">
    <property type="entry name" value="Galactose-bd-like_sf"/>
</dbReference>
<keyword evidence="11" id="KW-0833">Ubl conjugation pathway</keyword>
<dbReference type="InterPro" id="IPR048962">
    <property type="entry name" value="ARIH1-like_UBL"/>
</dbReference>
<comment type="similarity">
    <text evidence="20">Belongs to the cullin family.</text>
</comment>
<evidence type="ECO:0000256" key="19">
    <source>
        <dbReference type="PROSITE-ProRule" id="PRU00175"/>
    </source>
</evidence>
<comment type="pathway">
    <text evidence="3">Protein modification; protein ubiquitination.</text>
</comment>
<dbReference type="GO" id="GO:0010736">
    <property type="term" value="F:serum response element binding"/>
    <property type="evidence" value="ECO:0007669"/>
    <property type="project" value="UniProtKB-ARBA"/>
</dbReference>
<proteinExistence type="inferred from homology"/>
<evidence type="ECO:0000256" key="8">
    <source>
        <dbReference type="ARBA" id="ARBA00022723"/>
    </source>
</evidence>
<feature type="compositionally biased region" description="Low complexity" evidence="22">
    <location>
        <begin position="339"/>
        <end position="358"/>
    </location>
</feature>
<dbReference type="InterPro" id="IPR036317">
    <property type="entry name" value="Cullin_homology_sf"/>
</dbReference>
<evidence type="ECO:0000256" key="21">
    <source>
        <dbReference type="SAM" id="Coils"/>
    </source>
</evidence>
<keyword evidence="10 19" id="KW-0863">Zinc-finger</keyword>
<keyword evidence="21" id="KW-0175">Coiled coil</keyword>